<accession>A0A835M0H6</accession>
<evidence type="ECO:0000313" key="5">
    <source>
        <dbReference type="Proteomes" id="UP000631114"/>
    </source>
</evidence>
<feature type="compositionally biased region" description="Polar residues" evidence="2">
    <location>
        <begin position="1"/>
        <end position="11"/>
    </location>
</feature>
<reference evidence="4 5" key="1">
    <citation type="submission" date="2020-10" db="EMBL/GenBank/DDBJ databases">
        <title>The Coptis chinensis genome and diversification of protoberbering-type alkaloids.</title>
        <authorList>
            <person name="Wang B."/>
            <person name="Shu S."/>
            <person name="Song C."/>
            <person name="Liu Y."/>
        </authorList>
    </citation>
    <scope>NUCLEOTIDE SEQUENCE [LARGE SCALE GENOMIC DNA]</scope>
    <source>
        <strain evidence="4">HL-2020</strain>
        <tissue evidence="4">Leaf</tissue>
    </source>
</reference>
<keyword evidence="5" id="KW-1185">Reference proteome</keyword>
<dbReference type="SUPFAM" id="SSF49503">
    <property type="entry name" value="Cupredoxins"/>
    <property type="match status" value="1"/>
</dbReference>
<dbReference type="Pfam" id="PF07732">
    <property type="entry name" value="Cu-oxidase_3"/>
    <property type="match status" value="1"/>
</dbReference>
<comment type="caution">
    <text evidence="4">The sequence shown here is derived from an EMBL/GenBank/DDBJ whole genome shotgun (WGS) entry which is preliminary data.</text>
</comment>
<evidence type="ECO:0000313" key="4">
    <source>
        <dbReference type="EMBL" id="KAF9611842.1"/>
    </source>
</evidence>
<name>A0A835M0H6_9MAGN</name>
<dbReference type="EMBL" id="JADFTS010000004">
    <property type="protein sequence ID" value="KAF9611842.1"/>
    <property type="molecule type" value="Genomic_DNA"/>
</dbReference>
<gene>
    <name evidence="4" type="ORF">IFM89_035827</name>
</gene>
<feature type="domain" description="Plastocyanin-like" evidence="3">
    <location>
        <begin position="80"/>
        <end position="134"/>
    </location>
</feature>
<protein>
    <recommendedName>
        <fullName evidence="3">Plastocyanin-like domain-containing protein</fullName>
    </recommendedName>
</protein>
<evidence type="ECO:0000256" key="1">
    <source>
        <dbReference type="ARBA" id="ARBA00010609"/>
    </source>
</evidence>
<sequence length="377" mass="41290">MASSGQSSGPSALQPPPSGQATPPSGEATPLVTSESSGAPSSVKAKMLVLVSSKGGFAKQKNPNVKVRREDDWLTDHERRDGSILESSRVAYPGKNWTYVFQTKDQIGSFFYFPTLNFQNAAGGFGPLRVNNRNVILVPFNKPEAEFDLLIGDCYSYDYKNSGPSYGVGSISKLFREMTKSEDFGSPDGVLRILSRTHRGCSRKAVAAIATTSAAPRSPSALYFQLKMSIANFRNFNASSQGLGVMIGFDYLCSAGPVKEPSRLFESMVVLGLHPNTDIRRVQTYMVGPKDPDLFFPSSDFATNNDAMFFNSLLPIGVSTMSNTDEPLRQKISARDPFGWKPCLYYARGFVRMGQARRFLHDSTDSTAFGGEFDVME</sequence>
<dbReference type="Gene3D" id="2.60.40.420">
    <property type="entry name" value="Cupredoxins - blue copper proteins"/>
    <property type="match status" value="1"/>
</dbReference>
<feature type="compositionally biased region" description="Polar residues" evidence="2">
    <location>
        <begin position="31"/>
        <end position="40"/>
    </location>
</feature>
<comment type="similarity">
    <text evidence="1">Belongs to the multicopper oxidase family.</text>
</comment>
<feature type="region of interest" description="Disordered" evidence="2">
    <location>
        <begin position="1"/>
        <end position="42"/>
    </location>
</feature>
<evidence type="ECO:0000259" key="3">
    <source>
        <dbReference type="Pfam" id="PF07732"/>
    </source>
</evidence>
<proteinExistence type="inferred from homology"/>
<organism evidence="4 5">
    <name type="scientific">Coptis chinensis</name>
    <dbReference type="NCBI Taxonomy" id="261450"/>
    <lineage>
        <taxon>Eukaryota</taxon>
        <taxon>Viridiplantae</taxon>
        <taxon>Streptophyta</taxon>
        <taxon>Embryophyta</taxon>
        <taxon>Tracheophyta</taxon>
        <taxon>Spermatophyta</taxon>
        <taxon>Magnoliopsida</taxon>
        <taxon>Ranunculales</taxon>
        <taxon>Ranunculaceae</taxon>
        <taxon>Coptidoideae</taxon>
        <taxon>Coptis</taxon>
    </lineage>
</organism>
<dbReference type="OrthoDB" id="2121828at2759"/>
<dbReference type="Proteomes" id="UP000631114">
    <property type="component" value="Unassembled WGS sequence"/>
</dbReference>
<evidence type="ECO:0000256" key="2">
    <source>
        <dbReference type="SAM" id="MobiDB-lite"/>
    </source>
</evidence>
<dbReference type="InterPro" id="IPR008972">
    <property type="entry name" value="Cupredoxin"/>
</dbReference>
<dbReference type="GO" id="GO:0005507">
    <property type="term" value="F:copper ion binding"/>
    <property type="evidence" value="ECO:0007669"/>
    <property type="project" value="InterPro"/>
</dbReference>
<dbReference type="InterPro" id="IPR011707">
    <property type="entry name" value="Cu-oxidase-like_N"/>
</dbReference>
<dbReference type="AlphaFoldDB" id="A0A835M0H6"/>